<dbReference type="PANTHER" id="PTHR13710:SF105">
    <property type="entry name" value="ATP-DEPENDENT DNA HELICASE Q1"/>
    <property type="match status" value="1"/>
</dbReference>
<dbReference type="EMBL" id="JAAAPO010000005">
    <property type="protein sequence ID" value="NBC37615.1"/>
    <property type="molecule type" value="Genomic_DNA"/>
</dbReference>
<evidence type="ECO:0000256" key="8">
    <source>
        <dbReference type="ARBA" id="ARBA00023235"/>
    </source>
</evidence>
<evidence type="ECO:0000313" key="15">
    <source>
        <dbReference type="EMBL" id="NBC37615.1"/>
    </source>
</evidence>
<accession>A0ABW9XGC8</accession>
<evidence type="ECO:0000256" key="5">
    <source>
        <dbReference type="ARBA" id="ARBA00022806"/>
    </source>
</evidence>
<evidence type="ECO:0000256" key="11">
    <source>
        <dbReference type="ARBA" id="ARBA00044535"/>
    </source>
</evidence>
<dbReference type="NCBIfam" id="TIGR00614">
    <property type="entry name" value="recQ_fam"/>
    <property type="match status" value="1"/>
</dbReference>
<comment type="similarity">
    <text evidence="1">Belongs to the helicase family. RecQ subfamily.</text>
</comment>
<sequence length="418" mass="45613">MMAHMEALDTLLHERFGHTALRGIQGDVIGRVMAGASTLAIMPTGGGKSLTYQLPALALPGTAVVISPLIALMQDQMRAARAAGIRAATLTSADPDQRRTEAALRGGALDLIYVAPERAIRPDFAEALTGLAIPLFAVDEAHCVSHWGHDFRPDYRALMPLMQAHPDAARLCLTATADAHTRADICAHFAIPPEGLLIGGFDRPNIHYAIQPRRRPVEQLSALIRGADGASIIYCRTRRQTEQLADELARTGRRVLTYHAGLANEIRAARAAAFLASEDMVMVATIAFGMGVDKPNVRLVAHLSPPDCVEAYYQETGRAGRDGAPARAVMLWAAEDLKRARHRLHGMAQDRRPIEAQRLRAMTGLIRTWGCRRGVLLRYFGQEAPPACGNCDHCTQAPWRVRLVEGLRSVGRFLTSLR</sequence>
<dbReference type="PROSITE" id="PS51192">
    <property type="entry name" value="HELICASE_ATP_BIND_1"/>
    <property type="match status" value="1"/>
</dbReference>
<evidence type="ECO:0000313" key="16">
    <source>
        <dbReference type="Proteomes" id="UP000753724"/>
    </source>
</evidence>
<dbReference type="PANTHER" id="PTHR13710">
    <property type="entry name" value="DNA HELICASE RECQ FAMILY MEMBER"/>
    <property type="match status" value="1"/>
</dbReference>
<keyword evidence="7" id="KW-0238">DNA-binding</keyword>
<dbReference type="Proteomes" id="UP000753724">
    <property type="component" value="Unassembled WGS sequence"/>
</dbReference>
<dbReference type="EC" id="5.6.2.4" evidence="10"/>
<comment type="caution">
    <text evidence="15">The sequence shown here is derived from an EMBL/GenBank/DDBJ whole genome shotgun (WGS) entry which is preliminary data.</text>
</comment>
<keyword evidence="4 15" id="KW-0378">Hydrolase</keyword>
<protein>
    <recommendedName>
        <fullName evidence="11">ATP-dependent DNA helicase RecQ</fullName>
        <ecNumber evidence="10">5.6.2.4</ecNumber>
    </recommendedName>
    <alternativeName>
        <fullName evidence="12">DNA 3'-5' helicase RecQ</fullName>
    </alternativeName>
</protein>
<dbReference type="InterPro" id="IPR032284">
    <property type="entry name" value="RecQ_Zn-bd"/>
</dbReference>
<dbReference type="SMART" id="SM00490">
    <property type="entry name" value="HELICc"/>
    <property type="match status" value="1"/>
</dbReference>
<dbReference type="RefSeq" id="WP_161719807.1">
    <property type="nucleotide sequence ID" value="NZ_JAAAPO010000005.1"/>
</dbReference>
<feature type="domain" description="Helicase ATP-binding" evidence="13">
    <location>
        <begin position="29"/>
        <end position="195"/>
    </location>
</feature>
<evidence type="ECO:0000256" key="9">
    <source>
        <dbReference type="ARBA" id="ARBA00034617"/>
    </source>
</evidence>
<dbReference type="Pfam" id="PF00270">
    <property type="entry name" value="DEAD"/>
    <property type="match status" value="1"/>
</dbReference>
<dbReference type="CDD" id="cd17920">
    <property type="entry name" value="DEXHc_RecQ"/>
    <property type="match status" value="1"/>
</dbReference>
<name>A0ABW9XGC8_9SPHN</name>
<dbReference type="SUPFAM" id="SSF52540">
    <property type="entry name" value="P-loop containing nucleoside triphosphate hydrolases"/>
    <property type="match status" value="1"/>
</dbReference>
<keyword evidence="2" id="KW-0479">Metal-binding</keyword>
<dbReference type="Pfam" id="PF16124">
    <property type="entry name" value="RecQ_Zn_bind"/>
    <property type="match status" value="1"/>
</dbReference>
<keyword evidence="3" id="KW-0547">Nucleotide-binding</keyword>
<evidence type="ECO:0000256" key="10">
    <source>
        <dbReference type="ARBA" id="ARBA00034808"/>
    </source>
</evidence>
<keyword evidence="6" id="KW-0067">ATP-binding</keyword>
<reference evidence="16" key="1">
    <citation type="submission" date="2020-01" db="EMBL/GenBank/DDBJ databases">
        <title>Sphingomonas sp. strain CSW-10.</title>
        <authorList>
            <person name="Chen W.-M."/>
        </authorList>
    </citation>
    <scope>NUCLEOTIDE SEQUENCE [LARGE SCALE GENOMIC DNA]</scope>
    <source>
        <strain evidence="16">FSY-8</strain>
    </source>
</reference>
<dbReference type="InterPro" id="IPR027417">
    <property type="entry name" value="P-loop_NTPase"/>
</dbReference>
<dbReference type="InterPro" id="IPR011545">
    <property type="entry name" value="DEAD/DEAH_box_helicase_dom"/>
</dbReference>
<evidence type="ECO:0000256" key="3">
    <source>
        <dbReference type="ARBA" id="ARBA00022741"/>
    </source>
</evidence>
<evidence type="ECO:0000256" key="12">
    <source>
        <dbReference type="ARBA" id="ARBA00044550"/>
    </source>
</evidence>
<gene>
    <name evidence="15" type="ORF">GTZ99_13755</name>
</gene>
<evidence type="ECO:0000256" key="1">
    <source>
        <dbReference type="ARBA" id="ARBA00005446"/>
    </source>
</evidence>
<dbReference type="InterPro" id="IPR014001">
    <property type="entry name" value="Helicase_ATP-bd"/>
</dbReference>
<dbReference type="SMART" id="SM00487">
    <property type="entry name" value="DEXDc"/>
    <property type="match status" value="1"/>
</dbReference>
<dbReference type="InterPro" id="IPR001650">
    <property type="entry name" value="Helicase_C-like"/>
</dbReference>
<feature type="domain" description="Helicase C-terminal" evidence="14">
    <location>
        <begin position="216"/>
        <end position="366"/>
    </location>
</feature>
<proteinExistence type="inferred from homology"/>
<keyword evidence="16" id="KW-1185">Reference proteome</keyword>
<evidence type="ECO:0000256" key="6">
    <source>
        <dbReference type="ARBA" id="ARBA00022840"/>
    </source>
</evidence>
<evidence type="ECO:0000259" key="13">
    <source>
        <dbReference type="PROSITE" id="PS51192"/>
    </source>
</evidence>
<keyword evidence="8" id="KW-0413">Isomerase</keyword>
<dbReference type="GO" id="GO:0003678">
    <property type="term" value="F:DNA helicase activity"/>
    <property type="evidence" value="ECO:0007669"/>
    <property type="project" value="UniProtKB-EC"/>
</dbReference>
<comment type="catalytic activity">
    <reaction evidence="9">
        <text>Couples ATP hydrolysis with the unwinding of duplex DNA by translocating in the 3'-5' direction.</text>
        <dbReference type="EC" id="5.6.2.4"/>
    </reaction>
</comment>
<evidence type="ECO:0000256" key="2">
    <source>
        <dbReference type="ARBA" id="ARBA00022723"/>
    </source>
</evidence>
<dbReference type="Gene3D" id="3.40.50.300">
    <property type="entry name" value="P-loop containing nucleotide triphosphate hydrolases"/>
    <property type="match status" value="2"/>
</dbReference>
<dbReference type="InterPro" id="IPR004589">
    <property type="entry name" value="DNA_helicase_ATP-dep_RecQ"/>
</dbReference>
<evidence type="ECO:0000259" key="14">
    <source>
        <dbReference type="PROSITE" id="PS51194"/>
    </source>
</evidence>
<evidence type="ECO:0000256" key="4">
    <source>
        <dbReference type="ARBA" id="ARBA00022801"/>
    </source>
</evidence>
<dbReference type="GO" id="GO:0016787">
    <property type="term" value="F:hydrolase activity"/>
    <property type="evidence" value="ECO:0007669"/>
    <property type="project" value="UniProtKB-KW"/>
</dbReference>
<evidence type="ECO:0000256" key="7">
    <source>
        <dbReference type="ARBA" id="ARBA00023125"/>
    </source>
</evidence>
<dbReference type="Pfam" id="PF00271">
    <property type="entry name" value="Helicase_C"/>
    <property type="match status" value="1"/>
</dbReference>
<organism evidence="15 16">
    <name type="scientific">Novosphingobium ovatum</name>
    <dbReference type="NCBI Taxonomy" id="1908523"/>
    <lineage>
        <taxon>Bacteria</taxon>
        <taxon>Pseudomonadati</taxon>
        <taxon>Pseudomonadota</taxon>
        <taxon>Alphaproteobacteria</taxon>
        <taxon>Sphingomonadales</taxon>
        <taxon>Sphingomonadaceae</taxon>
        <taxon>Novosphingobium</taxon>
    </lineage>
</organism>
<dbReference type="PROSITE" id="PS51194">
    <property type="entry name" value="HELICASE_CTER"/>
    <property type="match status" value="1"/>
</dbReference>
<keyword evidence="5 15" id="KW-0347">Helicase</keyword>